<keyword evidence="1" id="KW-0732">Signal</keyword>
<gene>
    <name evidence="2" type="ORF">ENS06_14625</name>
</gene>
<sequence length="110" mass="12212">MIRKAFWMLVAMVLLAAMPGPGFGAGGTADDALKLTLPYVTVGADRYRASFDFVQLPRDPSGAFRKQAPFHRKTEPIFRGFREPSDMMAFSRWSVRASNGRSAARNQKSV</sequence>
<organism evidence="2">
    <name type="scientific">Desulfacinum infernum</name>
    <dbReference type="NCBI Taxonomy" id="35837"/>
    <lineage>
        <taxon>Bacteria</taxon>
        <taxon>Pseudomonadati</taxon>
        <taxon>Thermodesulfobacteriota</taxon>
        <taxon>Syntrophobacteria</taxon>
        <taxon>Syntrophobacterales</taxon>
        <taxon>Syntrophobacteraceae</taxon>
        <taxon>Desulfacinum</taxon>
    </lineage>
</organism>
<dbReference type="EMBL" id="DSTK01000040">
    <property type="protein sequence ID" value="HFK98545.1"/>
    <property type="molecule type" value="Genomic_DNA"/>
</dbReference>
<proteinExistence type="predicted"/>
<feature type="chain" id="PRO_5033033853" evidence="1">
    <location>
        <begin position="25"/>
        <end position="110"/>
    </location>
</feature>
<comment type="caution">
    <text evidence="2">The sequence shown here is derived from an EMBL/GenBank/DDBJ whole genome shotgun (WGS) entry which is preliminary data.</text>
</comment>
<evidence type="ECO:0000256" key="1">
    <source>
        <dbReference type="SAM" id="SignalP"/>
    </source>
</evidence>
<feature type="signal peptide" evidence="1">
    <location>
        <begin position="1"/>
        <end position="24"/>
    </location>
</feature>
<name>A0A832EKM2_9BACT</name>
<accession>A0A832EKM2</accession>
<dbReference type="AlphaFoldDB" id="A0A832EKM2"/>
<protein>
    <submittedName>
        <fullName evidence="2">Uncharacterized protein</fullName>
    </submittedName>
</protein>
<evidence type="ECO:0000313" key="2">
    <source>
        <dbReference type="EMBL" id="HFK98545.1"/>
    </source>
</evidence>
<reference evidence="2" key="1">
    <citation type="journal article" date="2020" name="mSystems">
        <title>Genome- and Community-Level Interaction Insights into Carbon Utilization and Element Cycling Functions of Hydrothermarchaeota in Hydrothermal Sediment.</title>
        <authorList>
            <person name="Zhou Z."/>
            <person name="Liu Y."/>
            <person name="Xu W."/>
            <person name="Pan J."/>
            <person name="Luo Z.H."/>
            <person name="Li M."/>
        </authorList>
    </citation>
    <scope>NUCLEOTIDE SEQUENCE [LARGE SCALE GENOMIC DNA]</scope>
    <source>
        <strain evidence="2">SpSt-456</strain>
    </source>
</reference>